<dbReference type="Pfam" id="PF08241">
    <property type="entry name" value="Methyltransf_11"/>
    <property type="match status" value="1"/>
</dbReference>
<dbReference type="STRING" id="2045.KR76_03250"/>
<keyword evidence="1" id="KW-0489">Methyltransferase</keyword>
<dbReference type="Proteomes" id="UP000030300">
    <property type="component" value="Chromosome"/>
</dbReference>
<dbReference type="GO" id="GO:0032259">
    <property type="term" value="P:methylation"/>
    <property type="evidence" value="ECO:0007669"/>
    <property type="project" value="UniProtKB-KW"/>
</dbReference>
<dbReference type="SUPFAM" id="SSF53335">
    <property type="entry name" value="S-adenosyl-L-methionine-dependent methyltransferases"/>
    <property type="match status" value="1"/>
</dbReference>
<accession>A0A0C5XA06</accession>
<dbReference type="CDD" id="cd02440">
    <property type="entry name" value="AdoMet_MTases"/>
    <property type="match status" value="1"/>
</dbReference>
<dbReference type="HOGENOM" id="CLU_1101632_0_0_11"/>
<dbReference type="RefSeq" id="WP_052138189.1">
    <property type="nucleotide sequence ID" value="NZ_BJMC01000005.1"/>
</dbReference>
<keyword evidence="2" id="KW-1185">Reference proteome</keyword>
<dbReference type="Gene3D" id="3.40.50.150">
    <property type="entry name" value="Vaccinia Virus protein VP39"/>
    <property type="match status" value="1"/>
</dbReference>
<dbReference type="GeneID" id="96612524"/>
<name>A0A0C5XA06_NOCSI</name>
<evidence type="ECO:0000313" key="2">
    <source>
        <dbReference type="Proteomes" id="UP000030300"/>
    </source>
</evidence>
<proteinExistence type="predicted"/>
<sequence>MIRAAFSRVPGLGGWSDDPLWASFYDWTVEHPRAGGAIWRLGINSDLGRLYRAADEIGRQPAGNRVLDIPCGGGVALRGLRPGQGVEYVAADIAQTMLDRTMRVAEERGLADQVVPRVADVGALPFDDASFDLVVSFTGLHCFPDPGRAVVEMARVLKPGGVLTGSALLNDTGLRFEPLRQVGRVAGLLGPGCTGRDLEAWCAAEGIADLVLDRSGAIAYFRGVKRT</sequence>
<dbReference type="PANTHER" id="PTHR43591:SF99">
    <property type="entry name" value="OS06G0646000 PROTEIN"/>
    <property type="match status" value="1"/>
</dbReference>
<dbReference type="OrthoDB" id="65624at2"/>
<dbReference type="InterPro" id="IPR029063">
    <property type="entry name" value="SAM-dependent_MTases_sf"/>
</dbReference>
<dbReference type="PANTHER" id="PTHR43591">
    <property type="entry name" value="METHYLTRANSFERASE"/>
    <property type="match status" value="1"/>
</dbReference>
<dbReference type="KEGG" id="psim:KR76_03250"/>
<organism evidence="1 2">
    <name type="scientific">Nocardioides simplex</name>
    <name type="common">Arthrobacter simplex</name>
    <dbReference type="NCBI Taxonomy" id="2045"/>
    <lineage>
        <taxon>Bacteria</taxon>
        <taxon>Bacillati</taxon>
        <taxon>Actinomycetota</taxon>
        <taxon>Actinomycetes</taxon>
        <taxon>Propionibacteriales</taxon>
        <taxon>Nocardioidaceae</taxon>
        <taxon>Pimelobacter</taxon>
    </lineage>
</organism>
<dbReference type="AlphaFoldDB" id="A0A0C5XA06"/>
<protein>
    <submittedName>
        <fullName evidence="1">Methyltransferase</fullName>
    </submittedName>
</protein>
<gene>
    <name evidence="1" type="ORF">KR76_03250</name>
</gene>
<dbReference type="InterPro" id="IPR013216">
    <property type="entry name" value="Methyltransf_11"/>
</dbReference>
<dbReference type="EMBL" id="CP009896">
    <property type="protein sequence ID" value="AJR18080.1"/>
    <property type="molecule type" value="Genomic_DNA"/>
</dbReference>
<keyword evidence="1" id="KW-0808">Transferase</keyword>
<dbReference type="GO" id="GO:0008757">
    <property type="term" value="F:S-adenosylmethionine-dependent methyltransferase activity"/>
    <property type="evidence" value="ECO:0007669"/>
    <property type="project" value="InterPro"/>
</dbReference>
<evidence type="ECO:0000313" key="1">
    <source>
        <dbReference type="EMBL" id="AJR18080.1"/>
    </source>
</evidence>
<reference evidence="1 2" key="1">
    <citation type="journal article" date="2015" name="Genome Announc.">
        <title>Complete Genome Sequence of Steroid-Transforming Nocardioides simplex VKM Ac-2033D.</title>
        <authorList>
            <person name="Shtratnikova V.Y."/>
            <person name="Schelkunov M.I."/>
            <person name="Pekov Y.A."/>
            <person name="Fokina V.V."/>
            <person name="Logacheva M.D."/>
            <person name="Sokolov S.L."/>
            <person name="Bragin E.Y."/>
            <person name="Ashapkin V.V."/>
            <person name="Donova M.V."/>
        </authorList>
    </citation>
    <scope>NUCLEOTIDE SEQUENCE [LARGE SCALE GENOMIC DNA]</scope>
    <source>
        <strain evidence="1 2">VKM Ac-2033D</strain>
    </source>
</reference>